<organism evidence="2 3">
    <name type="scientific">Niallia circulans</name>
    <name type="common">Bacillus circulans</name>
    <dbReference type="NCBI Taxonomy" id="1397"/>
    <lineage>
        <taxon>Bacteria</taxon>
        <taxon>Bacillati</taxon>
        <taxon>Bacillota</taxon>
        <taxon>Bacilli</taxon>
        <taxon>Bacillales</taxon>
        <taxon>Bacillaceae</taxon>
        <taxon>Niallia</taxon>
    </lineage>
</organism>
<sequence>MISSQIGGESRITPPSNGGGTVPHLPPIGGGILPPFPGGEQPPPPAGPPAFPDAPQIGDGTDSGPPISPPPSFTPQLNQSQLSTFTVESSSIRPCMYRFTFIWLENGKGFWFYPTFIGRHSIAGYRWRINRWMYYGTDINRIRFFQCI</sequence>
<dbReference type="Proteomes" id="UP000036045">
    <property type="component" value="Unassembled WGS sequence"/>
</dbReference>
<feature type="compositionally biased region" description="Pro residues" evidence="1">
    <location>
        <begin position="34"/>
        <end position="52"/>
    </location>
</feature>
<comment type="caution">
    <text evidence="2">The sequence shown here is derived from an EMBL/GenBank/DDBJ whole genome shotgun (WGS) entry which is preliminary data.</text>
</comment>
<proteinExistence type="predicted"/>
<evidence type="ECO:0000313" key="2">
    <source>
        <dbReference type="EMBL" id="KLV24249.1"/>
    </source>
</evidence>
<dbReference type="EMBL" id="LDPH01000021">
    <property type="protein sequence ID" value="KLV24249.1"/>
    <property type="molecule type" value="Genomic_DNA"/>
</dbReference>
<evidence type="ECO:0000313" key="3">
    <source>
        <dbReference type="Proteomes" id="UP000036045"/>
    </source>
</evidence>
<gene>
    <name evidence="2" type="ORF">ABW02_17880</name>
</gene>
<keyword evidence="3" id="KW-1185">Reference proteome</keyword>
<protein>
    <recommendedName>
        <fullName evidence="4">Transporter</fullName>
    </recommendedName>
</protein>
<name>A0A0J1IE67_NIACI</name>
<accession>A0A0J1IE67</accession>
<dbReference type="AlphaFoldDB" id="A0A0J1IE67"/>
<feature type="region of interest" description="Disordered" evidence="1">
    <location>
        <begin position="1"/>
        <end position="80"/>
    </location>
</feature>
<dbReference type="PATRIC" id="fig|1397.4.peg.2278"/>
<feature type="compositionally biased region" description="Low complexity" evidence="1">
    <location>
        <begin position="53"/>
        <end position="65"/>
    </location>
</feature>
<evidence type="ECO:0000256" key="1">
    <source>
        <dbReference type="SAM" id="MobiDB-lite"/>
    </source>
</evidence>
<reference evidence="2 3" key="1">
    <citation type="submission" date="2015-05" db="EMBL/GenBank/DDBJ databases">
        <title>Whole genome sequence and identification of bacterial endophytes from Costus igneus.</title>
        <authorList>
            <person name="Lee Y.P."/>
            <person name="Gan H.M."/>
            <person name="Eng W."/>
            <person name="Wheatley M.S."/>
            <person name="Caraballo A."/>
            <person name="Polter S."/>
            <person name="Savka M.A."/>
            <person name="Hudson A.O."/>
        </authorList>
    </citation>
    <scope>NUCLEOTIDE SEQUENCE [LARGE SCALE GENOMIC DNA]</scope>
    <source>
        <strain evidence="2 3">RIT379</strain>
    </source>
</reference>
<evidence type="ECO:0008006" key="4">
    <source>
        <dbReference type="Google" id="ProtNLM"/>
    </source>
</evidence>